<feature type="transmembrane region" description="Helical" evidence="1">
    <location>
        <begin position="73"/>
        <end position="92"/>
    </location>
</feature>
<proteinExistence type="predicted"/>
<keyword evidence="1" id="KW-1133">Transmembrane helix</keyword>
<accession>A0A420DEM3</accession>
<feature type="transmembrane region" description="Helical" evidence="1">
    <location>
        <begin position="44"/>
        <end position="66"/>
    </location>
</feature>
<feature type="transmembrane region" description="Helical" evidence="1">
    <location>
        <begin position="12"/>
        <end position="32"/>
    </location>
</feature>
<evidence type="ECO:0000256" key="1">
    <source>
        <dbReference type="SAM" id="Phobius"/>
    </source>
</evidence>
<dbReference type="Proteomes" id="UP000284892">
    <property type="component" value="Unassembled WGS sequence"/>
</dbReference>
<comment type="caution">
    <text evidence="2">The sequence shown here is derived from an EMBL/GenBank/DDBJ whole genome shotgun (WGS) entry which is preliminary data.</text>
</comment>
<keyword evidence="1" id="KW-0472">Membrane</keyword>
<sequence length="93" mass="10682">MNNKSKINGILQILMSIFWIYHYGILLYQYHFTNILFAFMYPNWTLILFIFMGILGIVIGSSVILGKKKIKTGYLQILGLLIIGIIIDLIVLS</sequence>
<evidence type="ECO:0000313" key="3">
    <source>
        <dbReference type="Proteomes" id="UP000284892"/>
    </source>
</evidence>
<dbReference type="OrthoDB" id="1454097at2"/>
<dbReference type="EMBL" id="RAQJ01000008">
    <property type="protein sequence ID" value="RKE90252.1"/>
    <property type="molecule type" value="Genomic_DNA"/>
</dbReference>
<reference evidence="2 3" key="1">
    <citation type="submission" date="2018-09" db="EMBL/GenBank/DDBJ databases">
        <title>Genomic Encyclopedia of Archaeal and Bacterial Type Strains, Phase II (KMG-II): from individual species to whole genera.</title>
        <authorList>
            <person name="Goeker M."/>
        </authorList>
    </citation>
    <scope>NUCLEOTIDE SEQUENCE [LARGE SCALE GENOMIC DNA]</scope>
    <source>
        <strain evidence="2 3">DSM 26283</strain>
    </source>
</reference>
<keyword evidence="1" id="KW-0812">Transmembrane</keyword>
<organism evidence="2 3">
    <name type="scientific">Ichthyenterobacterium magnum</name>
    <dbReference type="NCBI Taxonomy" id="1230530"/>
    <lineage>
        <taxon>Bacteria</taxon>
        <taxon>Pseudomonadati</taxon>
        <taxon>Bacteroidota</taxon>
        <taxon>Flavobacteriia</taxon>
        <taxon>Flavobacteriales</taxon>
        <taxon>Flavobacteriaceae</taxon>
        <taxon>Ichthyenterobacterium</taxon>
    </lineage>
</organism>
<dbReference type="RefSeq" id="WP_147376140.1">
    <property type="nucleotide sequence ID" value="NZ_RAQJ01000008.1"/>
</dbReference>
<keyword evidence="3" id="KW-1185">Reference proteome</keyword>
<protein>
    <submittedName>
        <fullName evidence="2">Uncharacterized protein</fullName>
    </submittedName>
</protein>
<evidence type="ECO:0000313" key="2">
    <source>
        <dbReference type="EMBL" id="RKE90252.1"/>
    </source>
</evidence>
<name>A0A420DEM3_9FLAO</name>
<gene>
    <name evidence="2" type="ORF">BXY80_2719</name>
</gene>
<dbReference type="AlphaFoldDB" id="A0A420DEM3"/>